<proteinExistence type="predicted"/>
<dbReference type="AlphaFoldDB" id="A0A437PC34"/>
<evidence type="ECO:0000313" key="1">
    <source>
        <dbReference type="EMBL" id="RVU19810.1"/>
    </source>
</evidence>
<dbReference type="Pfam" id="PF12244">
    <property type="entry name" value="DUF3606"/>
    <property type="match status" value="1"/>
</dbReference>
<comment type="caution">
    <text evidence="1">The sequence shown here is derived from an EMBL/GenBank/DDBJ whole genome shotgun (WGS) entry which is preliminary data.</text>
</comment>
<reference evidence="1 2" key="1">
    <citation type="submission" date="2019-01" db="EMBL/GenBank/DDBJ databases">
        <authorList>
            <person name="Chen W.-M."/>
        </authorList>
    </citation>
    <scope>NUCLEOTIDE SEQUENCE [LARGE SCALE GENOMIC DNA]</scope>
    <source>
        <strain evidence="1 2">TER-1</strain>
    </source>
</reference>
<dbReference type="RefSeq" id="WP_127728194.1">
    <property type="nucleotide sequence ID" value="NZ_SACP01000005.1"/>
</dbReference>
<dbReference type="OrthoDB" id="8238029at2"/>
<sequence>MPSTLAAGPRPVRHIDIYSPEDRAYWCERLGVTDDALRQTVKLIGSRASTVAAHLGVAL</sequence>
<dbReference type="Proteomes" id="UP000286997">
    <property type="component" value="Unassembled WGS sequence"/>
</dbReference>
<keyword evidence="2" id="KW-1185">Reference proteome</keyword>
<name>A0A437PC34_9HYPH</name>
<protein>
    <submittedName>
        <fullName evidence="1">DUF3606 domain-containing protein</fullName>
    </submittedName>
</protein>
<organism evidence="1 2">
    <name type="scientific">Methylobacterium oryzihabitans</name>
    <dbReference type="NCBI Taxonomy" id="2499852"/>
    <lineage>
        <taxon>Bacteria</taxon>
        <taxon>Pseudomonadati</taxon>
        <taxon>Pseudomonadota</taxon>
        <taxon>Alphaproteobacteria</taxon>
        <taxon>Hyphomicrobiales</taxon>
        <taxon>Methylobacteriaceae</taxon>
        <taxon>Methylobacterium</taxon>
    </lineage>
</organism>
<evidence type="ECO:0000313" key="2">
    <source>
        <dbReference type="Proteomes" id="UP000286997"/>
    </source>
</evidence>
<accession>A0A437PC34</accession>
<dbReference type="EMBL" id="SACP01000005">
    <property type="protein sequence ID" value="RVU19810.1"/>
    <property type="molecule type" value="Genomic_DNA"/>
</dbReference>
<dbReference type="InterPro" id="IPR022037">
    <property type="entry name" value="DUF3606"/>
</dbReference>
<gene>
    <name evidence="1" type="ORF">EOE48_07660</name>
</gene>